<name>A0A8W8MT06_MAGGI</name>
<keyword evidence="2" id="KW-0547">Nucleotide-binding</keyword>
<dbReference type="OrthoDB" id="2963168at2759"/>
<dbReference type="GO" id="GO:0140662">
    <property type="term" value="F:ATP-dependent protein folding chaperone"/>
    <property type="evidence" value="ECO:0007669"/>
    <property type="project" value="InterPro"/>
</dbReference>
<evidence type="ECO:0008006" key="6">
    <source>
        <dbReference type="Google" id="ProtNLM"/>
    </source>
</evidence>
<dbReference type="Pfam" id="PF00012">
    <property type="entry name" value="HSP70"/>
    <property type="match status" value="1"/>
</dbReference>
<evidence type="ECO:0000313" key="4">
    <source>
        <dbReference type="EnsemblMetazoa" id="G35194.1:cds"/>
    </source>
</evidence>
<dbReference type="EnsemblMetazoa" id="G35194.1">
    <property type="protein sequence ID" value="G35194.1:cds"/>
    <property type="gene ID" value="G35194"/>
</dbReference>
<accession>A0A8W8MT06</accession>
<keyword evidence="3" id="KW-0067">ATP-binding</keyword>
<dbReference type="Gene3D" id="3.30.420.40">
    <property type="match status" value="2"/>
</dbReference>
<sequence length="596" mass="68222">MILRKMAEKDFLAVVAIDIGSAFSGYAYQFREDFEKARTKNIYSCVWRNGYQAYEKTVSSILLNPDGSFNSFGFDAENVYAEMFRKNAEKKFQDDKFPDKSPKDWFLFRNFKMELYGKEVLPRKMKIKDTTGKSFSLRAVFKESIRFFKEHALGAITRKTTLLPTDMSWVLTIPAIWSEPAKQFMRTAAEEAGIPGESLMLALEPEAAALFTKEQELIRHTEEERVKLVPFVPNSKFMVVDLGGGTGDITVHEVQEDHTLHEINMATGGPWGGNKINEAFLRIWKDILQNEFTECIQNHPDEILELQQNFELQKRKIGEETTNEYLYIPLPECLREVPKIETKLEGSTKYPGIRVRRGKVEFPSEMIQDLFMEPIHDINGQIGHLLDQRDVDAVILVGGFSESKLVYKSIKEEIQPSVLILNPPECGLSVLKGAVLFGFQPQQISKRVSRYSYGFSISKPFDPVLYDRERDKFHKFNGQLEDVFFAIVRAGDSVLPNEVREYKCRPADFSLDFALVEFYGTLDKDPKYVRDSEVFTPELPCKHIGDIKVEYGDKSNLDNNEIIVKVVFGFTQLSVSAECSIAGEKKQVNAHFELLK</sequence>
<comment type="similarity">
    <text evidence="1">Belongs to the heat shock protein 70 family.</text>
</comment>
<dbReference type="AlphaFoldDB" id="A0A8W8MT06"/>
<dbReference type="InterPro" id="IPR013126">
    <property type="entry name" value="Hsp_70_fam"/>
</dbReference>
<evidence type="ECO:0000256" key="3">
    <source>
        <dbReference type="ARBA" id="ARBA00022840"/>
    </source>
</evidence>
<evidence type="ECO:0000313" key="5">
    <source>
        <dbReference type="Proteomes" id="UP000005408"/>
    </source>
</evidence>
<dbReference type="SUPFAM" id="SSF53067">
    <property type="entry name" value="Actin-like ATPase domain"/>
    <property type="match status" value="2"/>
</dbReference>
<evidence type="ECO:0000256" key="1">
    <source>
        <dbReference type="ARBA" id="ARBA00007381"/>
    </source>
</evidence>
<keyword evidence="5" id="KW-1185">Reference proteome</keyword>
<dbReference type="OMA" id="SSTHFIC"/>
<protein>
    <recommendedName>
        <fullName evidence="6">Heat shock 70 kDa protein 12A</fullName>
    </recommendedName>
</protein>
<dbReference type="CDD" id="cd10229">
    <property type="entry name" value="ASKHA_NBD_HSP70_HSPA12"/>
    <property type="match status" value="1"/>
</dbReference>
<dbReference type="Proteomes" id="UP000005408">
    <property type="component" value="Unassembled WGS sequence"/>
</dbReference>
<proteinExistence type="inferred from homology"/>
<dbReference type="InterPro" id="IPR043129">
    <property type="entry name" value="ATPase_NBD"/>
</dbReference>
<evidence type="ECO:0000256" key="2">
    <source>
        <dbReference type="ARBA" id="ARBA00022741"/>
    </source>
</evidence>
<reference evidence="4" key="1">
    <citation type="submission" date="2022-08" db="UniProtKB">
        <authorList>
            <consortium name="EnsemblMetazoa"/>
        </authorList>
    </citation>
    <scope>IDENTIFICATION</scope>
    <source>
        <strain evidence="4">05x7-T-G4-1.051#20</strain>
    </source>
</reference>
<dbReference type="PANTHER" id="PTHR14187">
    <property type="entry name" value="ALPHA KINASE/ELONGATION FACTOR 2 KINASE"/>
    <property type="match status" value="1"/>
</dbReference>
<organism evidence="4 5">
    <name type="scientific">Magallana gigas</name>
    <name type="common">Pacific oyster</name>
    <name type="synonym">Crassostrea gigas</name>
    <dbReference type="NCBI Taxonomy" id="29159"/>
    <lineage>
        <taxon>Eukaryota</taxon>
        <taxon>Metazoa</taxon>
        <taxon>Spiralia</taxon>
        <taxon>Lophotrochozoa</taxon>
        <taxon>Mollusca</taxon>
        <taxon>Bivalvia</taxon>
        <taxon>Autobranchia</taxon>
        <taxon>Pteriomorphia</taxon>
        <taxon>Ostreida</taxon>
        <taxon>Ostreoidea</taxon>
        <taxon>Ostreidae</taxon>
        <taxon>Magallana</taxon>
    </lineage>
</organism>
<dbReference type="PANTHER" id="PTHR14187:SF5">
    <property type="entry name" value="HEAT SHOCK 70 KDA PROTEIN 12A"/>
    <property type="match status" value="1"/>
</dbReference>
<dbReference type="GO" id="GO:0005524">
    <property type="term" value="F:ATP binding"/>
    <property type="evidence" value="ECO:0007669"/>
    <property type="project" value="UniProtKB-KW"/>
</dbReference>